<organism evidence="1 2">
    <name type="scientific">Undibacterium pigrum</name>
    <dbReference type="NCBI Taxonomy" id="401470"/>
    <lineage>
        <taxon>Bacteria</taxon>
        <taxon>Pseudomonadati</taxon>
        <taxon>Pseudomonadota</taxon>
        <taxon>Betaproteobacteria</taxon>
        <taxon>Burkholderiales</taxon>
        <taxon>Oxalobacteraceae</taxon>
        <taxon>Undibacterium</taxon>
    </lineage>
</organism>
<sequence length="106" mass="12068">MNKHYRYLPLSKVTPGTVLADDLLDKVGHVLLPAGTTLTERMLQAIAHHDIHQLPVESDMSDAEDDTENLATRLERIEKIFRDIGDSEPACMLKSYVINYRKGEYK</sequence>
<name>A0A318ILS4_9BURK</name>
<gene>
    <name evidence="1" type="ORF">DFR42_1226</name>
</gene>
<dbReference type="RefSeq" id="WP_110258304.1">
    <property type="nucleotide sequence ID" value="NZ_QJKB01000022.1"/>
</dbReference>
<protein>
    <submittedName>
        <fullName evidence="1">Uncharacterized protein</fullName>
    </submittedName>
</protein>
<dbReference type="Proteomes" id="UP000247792">
    <property type="component" value="Unassembled WGS sequence"/>
</dbReference>
<comment type="caution">
    <text evidence="1">The sequence shown here is derived from an EMBL/GenBank/DDBJ whole genome shotgun (WGS) entry which is preliminary data.</text>
</comment>
<evidence type="ECO:0000313" key="2">
    <source>
        <dbReference type="Proteomes" id="UP000247792"/>
    </source>
</evidence>
<reference evidence="1 2" key="1">
    <citation type="submission" date="2018-05" db="EMBL/GenBank/DDBJ databases">
        <title>Genomic Encyclopedia of Type Strains, Phase IV (KMG-IV): sequencing the most valuable type-strain genomes for metagenomic binning, comparative biology and taxonomic classification.</title>
        <authorList>
            <person name="Goeker M."/>
        </authorList>
    </citation>
    <scope>NUCLEOTIDE SEQUENCE [LARGE SCALE GENOMIC DNA]</scope>
    <source>
        <strain evidence="1 2">DSM 19792</strain>
    </source>
</reference>
<dbReference type="EMBL" id="QJKB01000022">
    <property type="protein sequence ID" value="PXX35226.1"/>
    <property type="molecule type" value="Genomic_DNA"/>
</dbReference>
<accession>A0A318ILS4</accession>
<keyword evidence="2" id="KW-1185">Reference proteome</keyword>
<dbReference type="AlphaFoldDB" id="A0A318ILS4"/>
<evidence type="ECO:0000313" key="1">
    <source>
        <dbReference type="EMBL" id="PXX35226.1"/>
    </source>
</evidence>
<dbReference type="OrthoDB" id="8778534at2"/>
<proteinExistence type="predicted"/>